<proteinExistence type="predicted"/>
<accession>A0A0G1XT04</accession>
<evidence type="ECO:0000259" key="2">
    <source>
        <dbReference type="Pfam" id="PF00534"/>
    </source>
</evidence>
<feature type="domain" description="Glycosyl transferase family 1" evidence="2">
    <location>
        <begin position="201"/>
        <end position="354"/>
    </location>
</feature>
<dbReference type="FunFam" id="3.40.50.2000:FF:000119">
    <property type="entry name" value="Glycosyl transferase group 1"/>
    <property type="match status" value="1"/>
</dbReference>
<evidence type="ECO:0000313" key="5">
    <source>
        <dbReference type="Proteomes" id="UP000034119"/>
    </source>
</evidence>
<evidence type="ECO:0000256" key="1">
    <source>
        <dbReference type="ARBA" id="ARBA00022679"/>
    </source>
</evidence>
<comment type="caution">
    <text evidence="4">The sequence shown here is derived from an EMBL/GenBank/DDBJ whole genome shotgun (WGS) entry which is preliminary data.</text>
</comment>
<dbReference type="AlphaFoldDB" id="A0A0G1XT04"/>
<dbReference type="EMBL" id="LCPW01000011">
    <property type="protein sequence ID" value="KKW05702.1"/>
    <property type="molecule type" value="Genomic_DNA"/>
</dbReference>
<sequence length="380" mass="42475">MRIGIDGRIWGSSGRGVGRYVQNLVENLEKVDKKNEYIIFLRQGSFNLYHPISKNFKKVLADIPWYGAEEQIALPALFSQENLDLLHVPHFNVPLLYRGKMAVTIHDLTMLKFGGRETSTLNLGLFLIKRAGLELILKQSVSRSATIITPSKFVKDDVSRTFQVPKSKIFVTYEAGVLSGKERSSKEKKIENVLEKYRISSPYFLYVGGFYPHKNLSRLIEAIKILNEELGQPAQLVLVGTKDAFLEKLVREAMYQGALKYLSLTGQVSDADLIDLYRSATAYVQPSLSEGFGLPTVEAMALGVPVVQADASSLPEIAGAAALYFNPQDSREMAKSLKKVLTSEKIRSRLTKAGLSRAKDFSWEKMARETVKIYAKALKS</sequence>
<evidence type="ECO:0000313" key="4">
    <source>
        <dbReference type="EMBL" id="KKW05702.1"/>
    </source>
</evidence>
<dbReference type="CDD" id="cd03809">
    <property type="entry name" value="GT4_MtfB-like"/>
    <property type="match status" value="1"/>
</dbReference>
<dbReference type="STRING" id="1618342.UY40_C0011G0010"/>
<keyword evidence="1 4" id="KW-0808">Transferase</keyword>
<dbReference type="PANTHER" id="PTHR46401">
    <property type="entry name" value="GLYCOSYLTRANSFERASE WBBK-RELATED"/>
    <property type="match status" value="1"/>
</dbReference>
<keyword evidence="4" id="KW-0328">Glycosyltransferase</keyword>
<dbReference type="Proteomes" id="UP000034119">
    <property type="component" value="Unassembled WGS sequence"/>
</dbReference>
<gene>
    <name evidence="4" type="ORF">UY40_C0011G0010</name>
</gene>
<dbReference type="InterPro" id="IPR001296">
    <property type="entry name" value="Glyco_trans_1"/>
</dbReference>
<dbReference type="PANTHER" id="PTHR46401:SF2">
    <property type="entry name" value="GLYCOSYLTRANSFERASE WBBK-RELATED"/>
    <property type="match status" value="1"/>
</dbReference>
<dbReference type="Gene3D" id="3.40.50.2000">
    <property type="entry name" value="Glycogen Phosphorylase B"/>
    <property type="match status" value="2"/>
</dbReference>
<feature type="domain" description="Glycosyltransferase subfamily 4-like N-terminal" evidence="3">
    <location>
        <begin position="15"/>
        <end position="173"/>
    </location>
</feature>
<dbReference type="InterPro" id="IPR028098">
    <property type="entry name" value="Glyco_trans_4-like_N"/>
</dbReference>
<protein>
    <submittedName>
        <fullName evidence="4">Mannosyltransferase B-like protein</fullName>
    </submittedName>
</protein>
<dbReference type="Pfam" id="PF00534">
    <property type="entry name" value="Glycos_transf_1"/>
    <property type="match status" value="1"/>
</dbReference>
<name>A0A0G1XT04_9BACT</name>
<dbReference type="SUPFAM" id="SSF53756">
    <property type="entry name" value="UDP-Glycosyltransferase/glycogen phosphorylase"/>
    <property type="match status" value="1"/>
</dbReference>
<organism evidence="4 5">
    <name type="scientific">candidate division CPR1 bacterium GW2011_GWC1_49_13</name>
    <dbReference type="NCBI Taxonomy" id="1618342"/>
    <lineage>
        <taxon>Bacteria</taxon>
        <taxon>candidate division CPR1</taxon>
    </lineage>
</organism>
<dbReference type="GO" id="GO:0016757">
    <property type="term" value="F:glycosyltransferase activity"/>
    <property type="evidence" value="ECO:0007669"/>
    <property type="project" value="UniProtKB-KW"/>
</dbReference>
<dbReference type="Pfam" id="PF13439">
    <property type="entry name" value="Glyco_transf_4"/>
    <property type="match status" value="1"/>
</dbReference>
<evidence type="ECO:0000259" key="3">
    <source>
        <dbReference type="Pfam" id="PF13439"/>
    </source>
</evidence>
<reference evidence="4 5" key="1">
    <citation type="journal article" date="2015" name="Nature">
        <title>rRNA introns, odd ribosomes, and small enigmatic genomes across a large radiation of phyla.</title>
        <authorList>
            <person name="Brown C.T."/>
            <person name="Hug L.A."/>
            <person name="Thomas B.C."/>
            <person name="Sharon I."/>
            <person name="Castelle C.J."/>
            <person name="Singh A."/>
            <person name="Wilkins M.J."/>
            <person name="Williams K.H."/>
            <person name="Banfield J.F."/>
        </authorList>
    </citation>
    <scope>NUCLEOTIDE SEQUENCE [LARGE SCALE GENOMIC DNA]</scope>
</reference>